<accession>A0A455VN53</accession>
<reference evidence="1 2" key="1">
    <citation type="submission" date="2019-03" db="EMBL/GenBank/DDBJ databases">
        <title>The genome sequence of Candidatus Serratia symbiotica strain IS.</title>
        <authorList>
            <person name="Nikoh N."/>
            <person name="Koga R."/>
            <person name="Oshima K."/>
            <person name="Hattori M."/>
            <person name="Fukatsu T."/>
        </authorList>
    </citation>
    <scope>NUCLEOTIDE SEQUENCE [LARGE SCALE GENOMIC DNA]</scope>
    <source>
        <strain evidence="1 2">IS</strain>
    </source>
</reference>
<dbReference type="Proteomes" id="UP000324392">
    <property type="component" value="Chromosome"/>
</dbReference>
<evidence type="ECO:0000313" key="2">
    <source>
        <dbReference type="Proteomes" id="UP000324392"/>
    </source>
</evidence>
<evidence type="ECO:0000313" key="1">
    <source>
        <dbReference type="EMBL" id="BBI92980.1"/>
    </source>
</evidence>
<sequence>MIFEMDQQFFIFSVYHCLTERYLLAAGDSLLVPHTPCTIPFDSLHSGK</sequence>
<gene>
    <name evidence="1" type="ORF">SSYIS1_29730</name>
</gene>
<dbReference type="EMBL" id="AP019531">
    <property type="protein sequence ID" value="BBI92980.1"/>
    <property type="molecule type" value="Genomic_DNA"/>
</dbReference>
<dbReference type="AlphaFoldDB" id="A0A455VN53"/>
<protein>
    <submittedName>
        <fullName evidence="1">Uncharacterized protein</fullName>
    </submittedName>
</protein>
<organism evidence="1 2">
    <name type="scientific">Serratia symbiotica</name>
    <dbReference type="NCBI Taxonomy" id="138074"/>
    <lineage>
        <taxon>Bacteria</taxon>
        <taxon>Pseudomonadati</taxon>
        <taxon>Pseudomonadota</taxon>
        <taxon>Gammaproteobacteria</taxon>
        <taxon>Enterobacterales</taxon>
        <taxon>Yersiniaceae</taxon>
        <taxon>Serratia</taxon>
    </lineage>
</organism>
<proteinExistence type="predicted"/>
<name>A0A455VN53_9GAMM</name>